<gene>
    <name evidence="3" type="ORF">APZ42_001175</name>
</gene>
<dbReference type="Pfam" id="PF18701">
    <property type="entry name" value="DUF5641"/>
    <property type="match status" value="1"/>
</dbReference>
<proteinExistence type="predicted"/>
<dbReference type="Proteomes" id="UP000076858">
    <property type="component" value="Unassembled WGS sequence"/>
</dbReference>
<comment type="caution">
    <text evidence="3">The sequence shown here is derived from an EMBL/GenBank/DDBJ whole genome shotgun (WGS) entry which is preliminary data.</text>
</comment>
<dbReference type="EMBL" id="LRGB01005664">
    <property type="protein sequence ID" value="KZS01970.1"/>
    <property type="molecule type" value="Genomic_DNA"/>
</dbReference>
<evidence type="ECO:0000259" key="2">
    <source>
        <dbReference type="Pfam" id="PF18701"/>
    </source>
</evidence>
<feature type="domain" description="DUF5641" evidence="2">
    <location>
        <begin position="42"/>
        <end position="117"/>
    </location>
</feature>
<evidence type="ECO:0000313" key="4">
    <source>
        <dbReference type="Proteomes" id="UP000076858"/>
    </source>
</evidence>
<evidence type="ECO:0000313" key="3">
    <source>
        <dbReference type="EMBL" id="KZS01970.1"/>
    </source>
</evidence>
<organism evidence="3 4">
    <name type="scientific">Daphnia magna</name>
    <dbReference type="NCBI Taxonomy" id="35525"/>
    <lineage>
        <taxon>Eukaryota</taxon>
        <taxon>Metazoa</taxon>
        <taxon>Ecdysozoa</taxon>
        <taxon>Arthropoda</taxon>
        <taxon>Crustacea</taxon>
        <taxon>Branchiopoda</taxon>
        <taxon>Diplostraca</taxon>
        <taxon>Cladocera</taxon>
        <taxon>Anomopoda</taxon>
        <taxon>Daphniidae</taxon>
        <taxon>Daphnia</taxon>
    </lineage>
</organism>
<accession>A0A164J4S2</accession>
<sequence>MEPLTPKQLVTGYRQQQHHPVDDEEREYSDRVTLTKRERIRRTLVAQWWKYFYTEYVMDLEQFHCPTPGHVKEIELGQVVLIHDESAKRTRWKSGRVVKLIPGNDGKTRRVIVLIADKLRGKGSIMITRDPKSLYPLELHAGQIDDDHRNTGPYEDSELSRTQLDQGLTGGVSEIPTDETHSPRPGENPLAEAG</sequence>
<reference evidence="3 4" key="1">
    <citation type="submission" date="2016-03" db="EMBL/GenBank/DDBJ databases">
        <title>EvidentialGene: Evidence-directed Construction of Genes on Genomes.</title>
        <authorList>
            <person name="Gilbert D.G."/>
            <person name="Choi J.-H."/>
            <person name="Mockaitis K."/>
            <person name="Colbourne J."/>
            <person name="Pfrender M."/>
        </authorList>
    </citation>
    <scope>NUCLEOTIDE SEQUENCE [LARGE SCALE GENOMIC DNA]</scope>
    <source>
        <strain evidence="3 4">Xinb3</strain>
        <tissue evidence="3">Complete organism</tissue>
    </source>
</reference>
<dbReference type="AlphaFoldDB" id="A0A164J4S2"/>
<feature type="region of interest" description="Disordered" evidence="1">
    <location>
        <begin position="1"/>
        <end position="27"/>
    </location>
</feature>
<dbReference type="InterPro" id="IPR040676">
    <property type="entry name" value="DUF5641"/>
</dbReference>
<name>A0A164J4S2_9CRUS</name>
<evidence type="ECO:0000256" key="1">
    <source>
        <dbReference type="SAM" id="MobiDB-lite"/>
    </source>
</evidence>
<feature type="region of interest" description="Disordered" evidence="1">
    <location>
        <begin position="144"/>
        <end position="194"/>
    </location>
</feature>
<dbReference type="OrthoDB" id="6380304at2759"/>
<keyword evidence="4" id="KW-1185">Reference proteome</keyword>
<protein>
    <recommendedName>
        <fullName evidence="2">DUF5641 domain-containing protein</fullName>
    </recommendedName>
</protein>